<dbReference type="EMBL" id="JBFOLJ010000028">
    <property type="protein sequence ID" value="KAL2458610.1"/>
    <property type="molecule type" value="Genomic_DNA"/>
</dbReference>
<comment type="caution">
    <text evidence="1">The sequence shown here is derived from an EMBL/GenBank/DDBJ whole genome shotgun (WGS) entry which is preliminary data.</text>
</comment>
<dbReference type="Proteomes" id="UP001604277">
    <property type="component" value="Unassembled WGS sequence"/>
</dbReference>
<gene>
    <name evidence="1" type="ORF">Fot_55640</name>
</gene>
<evidence type="ECO:0000313" key="2">
    <source>
        <dbReference type="Proteomes" id="UP001604277"/>
    </source>
</evidence>
<dbReference type="AlphaFoldDB" id="A0ABD1P422"/>
<sequence>MGQMGNPAAVRGLPAPAMNGGGAGNFQGVAPEQIAANPYYQQQLAAMMMNQQRANGNDRFQPMMYARPPPAVNYMPPYSSYPYPPPGDRVEEYSMLSDENPSSCNMIAPKPHGTALDSDSMIHEGTDMDISTYNIGD</sequence>
<accession>A0ABD1P422</accession>
<evidence type="ECO:0000313" key="1">
    <source>
        <dbReference type="EMBL" id="KAL2458610.1"/>
    </source>
</evidence>
<name>A0ABD1P422_9LAMI</name>
<keyword evidence="2" id="KW-1185">Reference proteome</keyword>
<protein>
    <submittedName>
        <fullName evidence="1">Heavy metal transport/detoxification superfamily protein</fullName>
    </submittedName>
</protein>
<organism evidence="1 2">
    <name type="scientific">Forsythia ovata</name>
    <dbReference type="NCBI Taxonomy" id="205694"/>
    <lineage>
        <taxon>Eukaryota</taxon>
        <taxon>Viridiplantae</taxon>
        <taxon>Streptophyta</taxon>
        <taxon>Embryophyta</taxon>
        <taxon>Tracheophyta</taxon>
        <taxon>Spermatophyta</taxon>
        <taxon>Magnoliopsida</taxon>
        <taxon>eudicotyledons</taxon>
        <taxon>Gunneridae</taxon>
        <taxon>Pentapetalae</taxon>
        <taxon>asterids</taxon>
        <taxon>lamiids</taxon>
        <taxon>Lamiales</taxon>
        <taxon>Oleaceae</taxon>
        <taxon>Forsythieae</taxon>
        <taxon>Forsythia</taxon>
    </lineage>
</organism>
<reference evidence="2" key="1">
    <citation type="submission" date="2024-07" db="EMBL/GenBank/DDBJ databases">
        <title>Two chromosome-level genome assemblies of Korean endemic species Abeliophyllum distichum and Forsythia ovata (Oleaceae).</title>
        <authorList>
            <person name="Jang H."/>
        </authorList>
    </citation>
    <scope>NUCLEOTIDE SEQUENCE [LARGE SCALE GENOMIC DNA]</scope>
</reference>
<proteinExistence type="predicted"/>